<evidence type="ECO:0000256" key="1">
    <source>
        <dbReference type="ARBA" id="ARBA00004609"/>
    </source>
</evidence>
<dbReference type="Pfam" id="PF00812">
    <property type="entry name" value="Ephrin"/>
    <property type="match status" value="1"/>
</dbReference>
<dbReference type="GO" id="GO:0048013">
    <property type="term" value="P:ephrin receptor signaling pathway"/>
    <property type="evidence" value="ECO:0007669"/>
    <property type="project" value="InterPro"/>
</dbReference>
<comment type="caution">
    <text evidence="11">Lacks conserved residue(s) required for the propagation of feature annotation.</text>
</comment>
<feature type="region of interest" description="Disordered" evidence="13">
    <location>
        <begin position="73"/>
        <end position="113"/>
    </location>
</feature>
<accession>A0A8J6AIG7</accession>
<evidence type="ECO:0000256" key="10">
    <source>
        <dbReference type="ARBA" id="ARBA00040413"/>
    </source>
</evidence>
<evidence type="ECO:0000259" key="14">
    <source>
        <dbReference type="PROSITE" id="PS51551"/>
    </source>
</evidence>
<comment type="function">
    <text evidence="8">Cell surface GPI-bound ligand for Eph receptors, a family of receptor tyrosine kinases which are crucial for migration, repulsion and adhesion during neuronal, vascular and epithelial development. Binds promiscuously Eph receptors residing on adjacent cells, leading to contact-dependent bidirectional signaling into neighboring cells. Plays an important role in angiogenesis and tumor neovascularization. The recruitment of VAV2, VAV3 and PI3-kinase p85 subunit by phosphorylated EPHA2 is critical for EFNA1-induced RAC1 GTPase activation and vascular endothelial cell migration and assembly. Exerts anti-oncogenic effects in tumor cells through activation and down-regulation of EPHA2. Activates EPHA2 by inducing tyrosine phosphorylation which leads to its internalization and degradation. Acts as a negative regulator in the tumorigenesis of gliomas by down-regulating EPHA2 and FAK. Can evoke collapse of embryonic neuronal growth cone and regulates dendritic spine morphogenesis.</text>
</comment>
<comment type="similarity">
    <text evidence="11 12">Belongs to the ephrin family.</text>
</comment>
<evidence type="ECO:0000256" key="9">
    <source>
        <dbReference type="ARBA" id="ARBA00038586"/>
    </source>
</evidence>
<comment type="subunit">
    <text evidence="9">Monomer. Homodimer. Forms heterodimers with EPHA2. Binds to the receptor tyrosine kinases EPHA2, EPHA3, EPHA4, EPHA5, EPHA6 and EPHA7. Also binds with low affinity to EPHA1.</text>
</comment>
<evidence type="ECO:0000256" key="7">
    <source>
        <dbReference type="ARBA" id="ARBA00023288"/>
    </source>
</evidence>
<evidence type="ECO:0000256" key="4">
    <source>
        <dbReference type="ARBA" id="ARBA00023136"/>
    </source>
</evidence>
<dbReference type="Gene3D" id="2.60.40.420">
    <property type="entry name" value="Cupredoxins - blue copper proteins"/>
    <property type="match status" value="1"/>
</dbReference>
<evidence type="ECO:0000256" key="8">
    <source>
        <dbReference type="ARBA" id="ARBA00037186"/>
    </source>
</evidence>
<dbReference type="InterPro" id="IPR031328">
    <property type="entry name" value="Ephrin"/>
</dbReference>
<organism evidence="15 16">
    <name type="scientific">Galemys pyrenaicus</name>
    <name type="common">Iberian desman</name>
    <name type="synonym">Pyrenean desman</name>
    <dbReference type="NCBI Taxonomy" id="202257"/>
    <lineage>
        <taxon>Eukaryota</taxon>
        <taxon>Metazoa</taxon>
        <taxon>Chordata</taxon>
        <taxon>Craniata</taxon>
        <taxon>Vertebrata</taxon>
        <taxon>Euteleostomi</taxon>
        <taxon>Mammalia</taxon>
        <taxon>Eutheria</taxon>
        <taxon>Laurasiatheria</taxon>
        <taxon>Eulipotyphla</taxon>
        <taxon>Talpidae</taxon>
        <taxon>Galemys</taxon>
    </lineage>
</organism>
<keyword evidence="16" id="KW-1185">Reference proteome</keyword>
<keyword evidence="7" id="KW-0449">Lipoprotein</keyword>
<proteinExistence type="inferred from homology"/>
<dbReference type="EMBL" id="JAGFMF010011585">
    <property type="protein sequence ID" value="KAG8520021.1"/>
    <property type="molecule type" value="Genomic_DNA"/>
</dbReference>
<dbReference type="GO" id="GO:0046875">
    <property type="term" value="F:ephrin receptor binding"/>
    <property type="evidence" value="ECO:0007669"/>
    <property type="project" value="InterPro"/>
</dbReference>
<keyword evidence="4 12" id="KW-0472">Membrane</keyword>
<comment type="caution">
    <text evidence="15">The sequence shown here is derived from an EMBL/GenBank/DDBJ whole genome shotgun (WGS) entry which is preliminary data.</text>
</comment>
<keyword evidence="5" id="KW-1015">Disulfide bond</keyword>
<evidence type="ECO:0000256" key="5">
    <source>
        <dbReference type="ARBA" id="ARBA00023157"/>
    </source>
</evidence>
<evidence type="ECO:0000256" key="3">
    <source>
        <dbReference type="ARBA" id="ARBA00022729"/>
    </source>
</evidence>
<dbReference type="PROSITE" id="PS51551">
    <property type="entry name" value="EPHRIN_RBD_2"/>
    <property type="match status" value="1"/>
</dbReference>
<dbReference type="GO" id="GO:1902533">
    <property type="term" value="P:positive regulation of intracellular signal transduction"/>
    <property type="evidence" value="ECO:0007669"/>
    <property type="project" value="UniProtKB-ARBA"/>
</dbReference>
<dbReference type="PANTHER" id="PTHR11304:SF19">
    <property type="entry name" value="EPHRIN-A1"/>
    <property type="match status" value="1"/>
</dbReference>
<dbReference type="GO" id="GO:0007411">
    <property type="term" value="P:axon guidance"/>
    <property type="evidence" value="ECO:0007669"/>
    <property type="project" value="TreeGrafter"/>
</dbReference>
<feature type="domain" description="Ephrin RBD" evidence="14">
    <location>
        <begin position="169"/>
        <end position="312"/>
    </location>
</feature>
<evidence type="ECO:0000313" key="15">
    <source>
        <dbReference type="EMBL" id="KAG8520021.1"/>
    </source>
</evidence>
<evidence type="ECO:0000256" key="6">
    <source>
        <dbReference type="ARBA" id="ARBA00023180"/>
    </source>
</evidence>
<keyword evidence="2" id="KW-0336">GPI-anchor</keyword>
<gene>
    <name evidence="15" type="ORF">J0S82_016829</name>
</gene>
<dbReference type="Proteomes" id="UP000700334">
    <property type="component" value="Unassembled WGS sequence"/>
</dbReference>
<keyword evidence="3" id="KW-0732">Signal</keyword>
<dbReference type="InterPro" id="IPR001799">
    <property type="entry name" value="Ephrin_RBD"/>
</dbReference>
<comment type="subcellular location">
    <subcellularLocation>
        <location evidence="1">Cell membrane</location>
        <topology evidence="1">Lipid-anchor</topology>
        <topology evidence="1">GPI-anchor</topology>
    </subcellularLocation>
</comment>
<dbReference type="PROSITE" id="PS01299">
    <property type="entry name" value="EPHRIN_RBD_1"/>
    <property type="match status" value="1"/>
</dbReference>
<dbReference type="SUPFAM" id="SSF49503">
    <property type="entry name" value="Cupredoxins"/>
    <property type="match status" value="1"/>
</dbReference>
<feature type="compositionally biased region" description="Pro residues" evidence="13">
    <location>
        <begin position="75"/>
        <end position="85"/>
    </location>
</feature>
<dbReference type="GO" id="GO:0098552">
    <property type="term" value="C:side of membrane"/>
    <property type="evidence" value="ECO:0007669"/>
    <property type="project" value="UniProtKB-KW"/>
</dbReference>
<evidence type="ECO:0000313" key="16">
    <source>
        <dbReference type="Proteomes" id="UP000700334"/>
    </source>
</evidence>
<evidence type="ECO:0000256" key="11">
    <source>
        <dbReference type="PROSITE-ProRule" id="PRU00884"/>
    </source>
</evidence>
<dbReference type="OrthoDB" id="8774972at2759"/>
<dbReference type="InterPro" id="IPR034252">
    <property type="entry name" value="Ephrin-A_Ecto"/>
</dbReference>
<feature type="region of interest" description="Disordered" evidence="13">
    <location>
        <begin position="32"/>
        <end position="59"/>
    </location>
</feature>
<dbReference type="InterPro" id="IPR008972">
    <property type="entry name" value="Cupredoxin"/>
</dbReference>
<dbReference type="AlphaFoldDB" id="A0A8J6AIG7"/>
<name>A0A8J6AIG7_GALPY</name>
<dbReference type="GO" id="GO:0010605">
    <property type="term" value="P:negative regulation of macromolecule metabolic process"/>
    <property type="evidence" value="ECO:0007669"/>
    <property type="project" value="UniProtKB-ARBA"/>
</dbReference>
<sequence length="387" mass="42702">MIRAGRNKTQPRTHVFADLSVRVGSLLPHATARGTQTHHPVQAHKAARKPTSEKAHNSSGFVQGEAGTWLCSPLLPLPSPAPAPKPRGSRTRAGRGGSGAGWRAAPAQKAESPEAGARAVCAVLSAPRREPAGTQTRRSLSSPPGLARPCAMEFIWAPLLGLCCSLAAADRHTVFWNSSNPKFQNEDYTVHVRLNDYLDIICPHYEDDSVPEAAMERYTLYLVEHEQYQLCQPQSKDQVRWQCNQPSARHGPEKLSEKFQRFTPFTLGKEFKEGHSYYYISKAIHHQEDQCLRLKVTVDGKITHSPQAHVNPQEKRLPAGRGWGNLVGLRATRGQSWGHSPRGLLPSHFADDPEVQVLHSIGHSAAPRPFPLAWAVLLLPLLLLQTP</sequence>
<dbReference type="CDD" id="cd10425">
    <property type="entry name" value="Ephrin-A_Ectodomain"/>
    <property type="match status" value="1"/>
</dbReference>
<evidence type="ECO:0000256" key="13">
    <source>
        <dbReference type="SAM" id="MobiDB-lite"/>
    </source>
</evidence>
<evidence type="ECO:0000256" key="12">
    <source>
        <dbReference type="RuleBase" id="RU004375"/>
    </source>
</evidence>
<reference evidence="15" key="1">
    <citation type="journal article" date="2021" name="Evol. Appl.">
        <title>The genome of the Pyrenean desman and the effects of bottlenecks and inbreeding on the genomic landscape of an endangered species.</title>
        <authorList>
            <person name="Escoda L."/>
            <person name="Castresana J."/>
        </authorList>
    </citation>
    <scope>NUCLEOTIDE SEQUENCE</scope>
    <source>
        <strain evidence="15">IBE-C5619</strain>
    </source>
</reference>
<protein>
    <recommendedName>
        <fullName evidence="10">Ephrin-A1</fullName>
    </recommendedName>
</protein>
<dbReference type="PANTHER" id="PTHR11304">
    <property type="entry name" value="EPHRIN"/>
    <property type="match status" value="1"/>
</dbReference>
<dbReference type="FunFam" id="2.60.40.420:FF:000017">
    <property type="entry name" value="ephrin-A1"/>
    <property type="match status" value="1"/>
</dbReference>
<dbReference type="GO" id="GO:0005886">
    <property type="term" value="C:plasma membrane"/>
    <property type="evidence" value="ECO:0007669"/>
    <property type="project" value="UniProtKB-SubCell"/>
</dbReference>
<dbReference type="PRINTS" id="PR01347">
    <property type="entry name" value="EPHRIN"/>
</dbReference>
<dbReference type="InterPro" id="IPR019765">
    <property type="entry name" value="Ephrin_CS"/>
</dbReference>
<evidence type="ECO:0000256" key="2">
    <source>
        <dbReference type="ARBA" id="ARBA00022622"/>
    </source>
</evidence>
<keyword evidence="6" id="KW-0325">Glycoprotein</keyword>